<evidence type="ECO:0000256" key="6">
    <source>
        <dbReference type="SAM" id="SignalP"/>
    </source>
</evidence>
<evidence type="ECO:0000256" key="1">
    <source>
        <dbReference type="ARBA" id="ARBA00022512"/>
    </source>
</evidence>
<evidence type="ECO:0000256" key="4">
    <source>
        <dbReference type="ARBA" id="ARBA00023088"/>
    </source>
</evidence>
<reference evidence="9" key="1">
    <citation type="journal article" date="2019" name="Int. J. Syst. Evol. Microbiol.">
        <title>The Global Catalogue of Microorganisms (GCM) 10K type strain sequencing project: providing services to taxonomists for standard genome sequencing and annotation.</title>
        <authorList>
            <consortium name="The Broad Institute Genomics Platform"/>
            <consortium name="The Broad Institute Genome Sequencing Center for Infectious Disease"/>
            <person name="Wu L."/>
            <person name="Ma J."/>
        </authorList>
    </citation>
    <scope>NUCLEOTIDE SEQUENCE [LARGE SCALE GENOMIC DNA]</scope>
    <source>
        <strain evidence="9">XZYJT-10</strain>
    </source>
</reference>
<gene>
    <name evidence="8" type="ORF">ACFQS1_14010</name>
</gene>
<evidence type="ECO:0000256" key="2">
    <source>
        <dbReference type="ARBA" id="ARBA00022525"/>
    </source>
</evidence>
<keyword evidence="9" id="KW-1185">Reference proteome</keyword>
<dbReference type="EMBL" id="JBHTBJ010000008">
    <property type="protein sequence ID" value="MFC7275104.1"/>
    <property type="molecule type" value="Genomic_DNA"/>
</dbReference>
<feature type="transmembrane region" description="Helical" evidence="5">
    <location>
        <begin position="469"/>
        <end position="491"/>
    </location>
</feature>
<protein>
    <submittedName>
        <fullName evidence="8">LPXTG cell wall anchor domain-containing protein</fullName>
    </submittedName>
</protein>
<dbReference type="RefSeq" id="WP_378967856.1">
    <property type="nucleotide sequence ID" value="NZ_JBHTBJ010000008.1"/>
</dbReference>
<keyword evidence="5" id="KW-0812">Transmembrane</keyword>
<dbReference type="Proteomes" id="UP001596548">
    <property type="component" value="Unassembled WGS sequence"/>
</dbReference>
<dbReference type="Pfam" id="PF00746">
    <property type="entry name" value="Gram_pos_anchor"/>
    <property type="match status" value="1"/>
</dbReference>
<accession>A0ABW2HQF2</accession>
<keyword evidence="5" id="KW-1133">Transmembrane helix</keyword>
<proteinExistence type="predicted"/>
<keyword evidence="3 6" id="KW-0732">Signal</keyword>
<sequence length="501" mass="52001">MKLKSSLHRAAIVLAGSVLGLAGVVAVAGPASAHTANVTGETVCVDGKNQVTWTLTNDWWDTSGAKVEHLNISAGEVPVKVGDPSVKLTNGTVLLAGNNKNPSQVQYTQIVDQAQADKVKLSFIAVWKDHTDYNNSATVQLIKRCAPPAPKCVDAAHATFNHTFVVDKSGATTVINLSDRARLCEGVEVPITAVSYYAPKPQFDVPQYLFDKDSGSISNTERTLTLHVDLPPCYTQADTFFGTEKDIIDTITANGPRYGDKKLGSRGLPGKLSKGPQAWYNGGDRSCVTPASTSVPSCDGSQAINLSNGGKYEQTFTVKYGDQVKTVAVAPGKGETVTVPAGAGTVTVSAEGMADQTYNWTAPEDCALPTATVVNTCEEVTVTVTNPEGVIPAEATVGYGDETKKLTVAAGASEKATFKAGTATYATIKIAGIEKEIKAALEKLTCSTPTANGGGGGGEGGPTLPITGAAGGTIAGIAALLLIAGGVMFFVSRRRKVKFTA</sequence>
<organism evidence="8 9">
    <name type="scientific">Paractinoplanes rhizophilus</name>
    <dbReference type="NCBI Taxonomy" id="1416877"/>
    <lineage>
        <taxon>Bacteria</taxon>
        <taxon>Bacillati</taxon>
        <taxon>Actinomycetota</taxon>
        <taxon>Actinomycetes</taxon>
        <taxon>Micromonosporales</taxon>
        <taxon>Micromonosporaceae</taxon>
        <taxon>Paractinoplanes</taxon>
    </lineage>
</organism>
<feature type="domain" description="Gram-positive cocci surface proteins LPxTG" evidence="7">
    <location>
        <begin position="461"/>
        <end position="496"/>
    </location>
</feature>
<comment type="caution">
    <text evidence="8">The sequence shown here is derived from an EMBL/GenBank/DDBJ whole genome shotgun (WGS) entry which is preliminary data.</text>
</comment>
<dbReference type="InterPro" id="IPR019931">
    <property type="entry name" value="LPXTG_anchor"/>
</dbReference>
<name>A0ABW2HQF2_9ACTN</name>
<evidence type="ECO:0000313" key="8">
    <source>
        <dbReference type="EMBL" id="MFC7275104.1"/>
    </source>
</evidence>
<keyword evidence="4" id="KW-0572">Peptidoglycan-anchor</keyword>
<keyword evidence="2" id="KW-0964">Secreted</keyword>
<feature type="signal peptide" evidence="6">
    <location>
        <begin position="1"/>
        <end position="33"/>
    </location>
</feature>
<keyword evidence="5" id="KW-0472">Membrane</keyword>
<evidence type="ECO:0000313" key="9">
    <source>
        <dbReference type="Proteomes" id="UP001596548"/>
    </source>
</evidence>
<dbReference type="NCBIfam" id="TIGR01167">
    <property type="entry name" value="LPXTG_anchor"/>
    <property type="match status" value="1"/>
</dbReference>
<evidence type="ECO:0000256" key="3">
    <source>
        <dbReference type="ARBA" id="ARBA00022729"/>
    </source>
</evidence>
<evidence type="ECO:0000259" key="7">
    <source>
        <dbReference type="Pfam" id="PF00746"/>
    </source>
</evidence>
<evidence type="ECO:0000256" key="5">
    <source>
        <dbReference type="SAM" id="Phobius"/>
    </source>
</evidence>
<keyword evidence="1" id="KW-0134">Cell wall</keyword>
<feature type="chain" id="PRO_5046872317" evidence="6">
    <location>
        <begin position="34"/>
        <end position="501"/>
    </location>
</feature>